<protein>
    <recommendedName>
        <fullName evidence="4">CDP-alcohol phosphatidyltransferase C-terminal domain-containing protein</fullName>
    </recommendedName>
</protein>
<name>A0A381T1B0_9ZZZZ</name>
<dbReference type="InterPro" id="IPR043130">
    <property type="entry name" value="CDP-OH_PTrfase_TM_dom"/>
</dbReference>
<evidence type="ECO:0000256" key="2">
    <source>
        <dbReference type="SAM" id="Phobius"/>
    </source>
</evidence>
<dbReference type="AlphaFoldDB" id="A0A381T1B0"/>
<evidence type="ECO:0008006" key="4">
    <source>
        <dbReference type="Google" id="ProtNLM"/>
    </source>
</evidence>
<feature type="non-terminal residue" evidence="3">
    <location>
        <position position="1"/>
    </location>
</feature>
<dbReference type="GO" id="GO:0008654">
    <property type="term" value="P:phospholipid biosynthetic process"/>
    <property type="evidence" value="ECO:0007669"/>
    <property type="project" value="InterPro"/>
</dbReference>
<dbReference type="GO" id="GO:0016020">
    <property type="term" value="C:membrane"/>
    <property type="evidence" value="ECO:0007669"/>
    <property type="project" value="InterPro"/>
</dbReference>
<keyword evidence="2" id="KW-1133">Transmembrane helix</keyword>
<sequence length="163" mass="17666">VVPVSLGLARPDVLPEGWLLVCITVGISTDYFDGIIARLTETASPKGRLFDHSTDFLFVTGGLGGAALAGDVSIALPILIGCAFTQYVLDSFWMHREKELRMSTLGRWNGILYFVPLVLISVSRLDLMASSNHLWSTVILLVSYGLILSTIASIIDRAISPSQ</sequence>
<feature type="transmembrane region" description="Helical" evidence="2">
    <location>
        <begin position="105"/>
        <end position="122"/>
    </location>
</feature>
<keyword evidence="1" id="KW-0808">Transferase</keyword>
<accession>A0A381T1B0</accession>
<dbReference type="InterPro" id="IPR048254">
    <property type="entry name" value="CDP_ALCOHOL_P_TRANSF_CS"/>
</dbReference>
<dbReference type="Pfam" id="PF01066">
    <property type="entry name" value="CDP-OH_P_transf"/>
    <property type="match status" value="1"/>
</dbReference>
<gene>
    <name evidence="3" type="ORF">METZ01_LOCUS62840</name>
</gene>
<reference evidence="3" key="1">
    <citation type="submission" date="2018-05" db="EMBL/GenBank/DDBJ databases">
        <authorList>
            <person name="Lanie J.A."/>
            <person name="Ng W.-L."/>
            <person name="Kazmierczak K.M."/>
            <person name="Andrzejewski T.M."/>
            <person name="Davidsen T.M."/>
            <person name="Wayne K.J."/>
            <person name="Tettelin H."/>
            <person name="Glass J.I."/>
            <person name="Rusch D."/>
            <person name="Podicherti R."/>
            <person name="Tsui H.-C.T."/>
            <person name="Winkler M.E."/>
        </authorList>
    </citation>
    <scope>NUCLEOTIDE SEQUENCE</scope>
</reference>
<dbReference type="PROSITE" id="PS00379">
    <property type="entry name" value="CDP_ALCOHOL_P_TRANSF"/>
    <property type="match status" value="1"/>
</dbReference>
<feature type="transmembrane region" description="Helical" evidence="2">
    <location>
        <begin position="134"/>
        <end position="155"/>
    </location>
</feature>
<evidence type="ECO:0000256" key="1">
    <source>
        <dbReference type="ARBA" id="ARBA00022679"/>
    </source>
</evidence>
<keyword evidence="2" id="KW-0472">Membrane</keyword>
<dbReference type="Gene3D" id="1.20.120.1760">
    <property type="match status" value="1"/>
</dbReference>
<organism evidence="3">
    <name type="scientific">marine metagenome</name>
    <dbReference type="NCBI Taxonomy" id="408172"/>
    <lineage>
        <taxon>unclassified sequences</taxon>
        <taxon>metagenomes</taxon>
        <taxon>ecological metagenomes</taxon>
    </lineage>
</organism>
<keyword evidence="2" id="KW-0812">Transmembrane</keyword>
<proteinExistence type="predicted"/>
<dbReference type="InterPro" id="IPR000462">
    <property type="entry name" value="CDP-OH_P_trans"/>
</dbReference>
<dbReference type="EMBL" id="UINC01003876">
    <property type="protein sequence ID" value="SVA09986.1"/>
    <property type="molecule type" value="Genomic_DNA"/>
</dbReference>
<dbReference type="GO" id="GO:0016780">
    <property type="term" value="F:phosphotransferase activity, for other substituted phosphate groups"/>
    <property type="evidence" value="ECO:0007669"/>
    <property type="project" value="InterPro"/>
</dbReference>
<evidence type="ECO:0000313" key="3">
    <source>
        <dbReference type="EMBL" id="SVA09986.1"/>
    </source>
</evidence>